<evidence type="ECO:0000313" key="5">
    <source>
        <dbReference type="Proteomes" id="UP001353858"/>
    </source>
</evidence>
<keyword evidence="2" id="KW-0378">Hydrolase</keyword>
<dbReference type="Pfam" id="PF00795">
    <property type="entry name" value="CN_hydrolase"/>
    <property type="match status" value="1"/>
</dbReference>
<organism evidence="4 5">
    <name type="scientific">Aquatica leii</name>
    <dbReference type="NCBI Taxonomy" id="1421715"/>
    <lineage>
        <taxon>Eukaryota</taxon>
        <taxon>Metazoa</taxon>
        <taxon>Ecdysozoa</taxon>
        <taxon>Arthropoda</taxon>
        <taxon>Hexapoda</taxon>
        <taxon>Insecta</taxon>
        <taxon>Pterygota</taxon>
        <taxon>Neoptera</taxon>
        <taxon>Endopterygota</taxon>
        <taxon>Coleoptera</taxon>
        <taxon>Polyphaga</taxon>
        <taxon>Elateriformia</taxon>
        <taxon>Elateroidea</taxon>
        <taxon>Lampyridae</taxon>
        <taxon>Luciolinae</taxon>
        <taxon>Aquatica</taxon>
    </lineage>
</organism>
<dbReference type="Pfam" id="PF19018">
    <property type="entry name" value="Vanin_C"/>
    <property type="match status" value="1"/>
</dbReference>
<dbReference type="InterPro" id="IPR036526">
    <property type="entry name" value="C-N_Hydrolase_sf"/>
</dbReference>
<dbReference type="PANTHER" id="PTHR10609">
    <property type="entry name" value="BIOTINIDASE-RELATED"/>
    <property type="match status" value="1"/>
</dbReference>
<dbReference type="Gene3D" id="3.60.110.10">
    <property type="entry name" value="Carbon-nitrogen hydrolase"/>
    <property type="match status" value="1"/>
</dbReference>
<evidence type="ECO:0000313" key="4">
    <source>
        <dbReference type="EMBL" id="KAK4878070.1"/>
    </source>
</evidence>
<evidence type="ECO:0000256" key="2">
    <source>
        <dbReference type="ARBA" id="ARBA00022801"/>
    </source>
</evidence>
<dbReference type="EMBL" id="JARPUR010000004">
    <property type="protein sequence ID" value="KAK4878070.1"/>
    <property type="molecule type" value="Genomic_DNA"/>
</dbReference>
<comment type="similarity">
    <text evidence="1">Belongs to the carbon-nitrogen hydrolase superfamily. BTD/VNN family.</text>
</comment>
<dbReference type="PANTHER" id="PTHR10609:SF14">
    <property type="entry name" value="BIOTINIDASE"/>
    <property type="match status" value="1"/>
</dbReference>
<dbReference type="AlphaFoldDB" id="A0AAN7SQD9"/>
<proteinExistence type="inferred from homology"/>
<evidence type="ECO:0000259" key="3">
    <source>
        <dbReference type="PROSITE" id="PS50263"/>
    </source>
</evidence>
<feature type="domain" description="CN hydrolase" evidence="3">
    <location>
        <begin position="128"/>
        <end position="444"/>
    </location>
</feature>
<dbReference type="GO" id="GO:0016787">
    <property type="term" value="F:hydrolase activity"/>
    <property type="evidence" value="ECO:0007669"/>
    <property type="project" value="UniProtKB-KW"/>
</dbReference>
<dbReference type="InterPro" id="IPR003010">
    <property type="entry name" value="C-N_Hydrolase"/>
</dbReference>
<keyword evidence="5" id="KW-1185">Reference proteome</keyword>
<dbReference type="InterPro" id="IPR040154">
    <property type="entry name" value="Biotinidase/VNN"/>
</dbReference>
<dbReference type="PROSITE" id="PS50263">
    <property type="entry name" value="CN_HYDROLASE"/>
    <property type="match status" value="1"/>
</dbReference>
<protein>
    <recommendedName>
        <fullName evidence="3">CN hydrolase domain-containing protein</fullName>
    </recommendedName>
</protein>
<sequence length="583" mass="67049">MGKIEKINIEMDIQTETQTKDKENGIDKEIQTVQWTIDGKEKINDINNIKTYEEWMQIADKEWTDKIYKKTKIEEGHPLEETKSTNTVCTSTKEAEENIGPQKIISINFPELKDANGEIEIKTIKTEYTAAVVEFYPDQAKDLEPEERLKSNIDGYLKILDKIIKKKPKPDIVIFPEATLKWNSVIVNHRDELPFTVEISNSTESLCTTENTTFLTRLACAAQKSKTYLVINLSERERCKSTKCAEDGWNIYNANVVLDRNGSVVSKYRKYHLFAEPFMNRTATPEIVIFDTDFGEKFASFTCFDIWFKKPALDLVYKHQVTNIIFPTMWFSQLPFVTILAAGANDPKIGSGGSGIHLGRKGSLVSGILGNTRSQEFVATVPQLIAQVRETTQEIDKKAKQMDGFVLLPDDLTKYTSKVIQFGERKINETVCHNGFCCNFKMSLQWNNKTTKKYYVYHMVVYSGVLFAYYYDMGVDVCGVVACLNQNLRSCSRRFPNYDDVSWPVTFKHIQIKAQFENDDQKFQYPNSLLSNIKPLPVEDFDWTSRTLNTTIEKTFTLKQPQNRLMTFAIYGRDFNKDLILKP</sequence>
<evidence type="ECO:0000256" key="1">
    <source>
        <dbReference type="ARBA" id="ARBA00008225"/>
    </source>
</evidence>
<gene>
    <name evidence="4" type="ORF">RN001_010576</name>
</gene>
<name>A0AAN7SQD9_9COLE</name>
<comment type="caution">
    <text evidence="4">The sequence shown here is derived from an EMBL/GenBank/DDBJ whole genome shotgun (WGS) entry which is preliminary data.</text>
</comment>
<dbReference type="InterPro" id="IPR043957">
    <property type="entry name" value="Vanin_C"/>
</dbReference>
<dbReference type="Proteomes" id="UP001353858">
    <property type="component" value="Unassembled WGS sequence"/>
</dbReference>
<reference evidence="5" key="1">
    <citation type="submission" date="2023-01" db="EMBL/GenBank/DDBJ databases">
        <title>Key to firefly adult light organ development and bioluminescence: homeobox transcription factors regulate luciferase expression and transportation to peroxisome.</title>
        <authorList>
            <person name="Fu X."/>
        </authorList>
    </citation>
    <scope>NUCLEOTIDE SEQUENCE [LARGE SCALE GENOMIC DNA]</scope>
</reference>
<dbReference type="SUPFAM" id="SSF56317">
    <property type="entry name" value="Carbon-nitrogen hydrolase"/>
    <property type="match status" value="1"/>
</dbReference>
<accession>A0AAN7SQD9</accession>